<keyword evidence="3" id="KW-1003">Cell membrane</keyword>
<feature type="non-terminal residue" evidence="8">
    <location>
        <position position="413"/>
    </location>
</feature>
<comment type="similarity">
    <text evidence="2">Belongs to the membrane-bound acyltransferase family.</text>
</comment>
<dbReference type="AlphaFoldDB" id="A0A9D2S3S7"/>
<dbReference type="InterPro" id="IPR024194">
    <property type="entry name" value="Ac/AlaTfrase_AlgI/DltB"/>
</dbReference>
<dbReference type="PIRSF" id="PIRSF016636">
    <property type="entry name" value="AlgI_DltB"/>
    <property type="match status" value="1"/>
</dbReference>
<dbReference type="PANTHER" id="PTHR13285">
    <property type="entry name" value="ACYLTRANSFERASE"/>
    <property type="match status" value="1"/>
</dbReference>
<keyword evidence="4 7" id="KW-0812">Transmembrane</keyword>
<feature type="transmembrane region" description="Helical" evidence="7">
    <location>
        <begin position="309"/>
        <end position="332"/>
    </location>
</feature>
<evidence type="ECO:0000256" key="4">
    <source>
        <dbReference type="ARBA" id="ARBA00022692"/>
    </source>
</evidence>
<keyword evidence="6 7" id="KW-0472">Membrane</keyword>
<accession>A0A9D2S3S7</accession>
<evidence type="ECO:0000256" key="3">
    <source>
        <dbReference type="ARBA" id="ARBA00022475"/>
    </source>
</evidence>
<keyword evidence="5 7" id="KW-1133">Transmembrane helix</keyword>
<reference evidence="8" key="2">
    <citation type="submission" date="2021-04" db="EMBL/GenBank/DDBJ databases">
        <authorList>
            <person name="Gilroy R."/>
        </authorList>
    </citation>
    <scope>NUCLEOTIDE SEQUENCE</scope>
    <source>
        <strain evidence="8">ChiBcec8-13705</strain>
    </source>
</reference>
<comment type="caution">
    <text evidence="8">The sequence shown here is derived from an EMBL/GenBank/DDBJ whole genome shotgun (WGS) entry which is preliminary data.</text>
</comment>
<dbReference type="GO" id="GO:0016746">
    <property type="term" value="F:acyltransferase activity"/>
    <property type="evidence" value="ECO:0007669"/>
    <property type="project" value="InterPro"/>
</dbReference>
<protein>
    <submittedName>
        <fullName evidence="8">MBOAT family protein</fullName>
    </submittedName>
</protein>
<evidence type="ECO:0000256" key="7">
    <source>
        <dbReference type="SAM" id="Phobius"/>
    </source>
</evidence>
<name>A0A9D2S3S7_9FIRM</name>
<feature type="transmembrane region" description="Helical" evidence="7">
    <location>
        <begin position="111"/>
        <end position="134"/>
    </location>
</feature>
<evidence type="ECO:0000313" key="9">
    <source>
        <dbReference type="Proteomes" id="UP000886803"/>
    </source>
</evidence>
<evidence type="ECO:0000256" key="6">
    <source>
        <dbReference type="ARBA" id="ARBA00023136"/>
    </source>
</evidence>
<comment type="subcellular location">
    <subcellularLocation>
        <location evidence="1">Cell membrane</location>
        <topology evidence="1">Multi-pass membrane protein</topology>
    </subcellularLocation>
</comment>
<feature type="transmembrane region" description="Helical" evidence="7">
    <location>
        <begin position="36"/>
        <end position="60"/>
    </location>
</feature>
<dbReference type="InterPro" id="IPR051085">
    <property type="entry name" value="MB_O-acyltransferase"/>
</dbReference>
<organism evidence="8 9">
    <name type="scientific">Candidatus Gemmiger avicola</name>
    <dbReference type="NCBI Taxonomy" id="2838605"/>
    <lineage>
        <taxon>Bacteria</taxon>
        <taxon>Bacillati</taxon>
        <taxon>Bacillota</taxon>
        <taxon>Clostridia</taxon>
        <taxon>Eubacteriales</taxon>
        <taxon>Gemmiger</taxon>
    </lineage>
</organism>
<dbReference type="Pfam" id="PF03062">
    <property type="entry name" value="MBOAT"/>
    <property type="match status" value="1"/>
</dbReference>
<dbReference type="GO" id="GO:0042121">
    <property type="term" value="P:alginic acid biosynthetic process"/>
    <property type="evidence" value="ECO:0007669"/>
    <property type="project" value="InterPro"/>
</dbReference>
<dbReference type="PIRSF" id="PIRSF500217">
    <property type="entry name" value="AlgI"/>
    <property type="match status" value="1"/>
</dbReference>
<feature type="transmembrane region" description="Helical" evidence="7">
    <location>
        <begin position="364"/>
        <end position="384"/>
    </location>
</feature>
<feature type="transmembrane region" description="Helical" evidence="7">
    <location>
        <begin position="72"/>
        <end position="91"/>
    </location>
</feature>
<evidence type="ECO:0000256" key="2">
    <source>
        <dbReference type="ARBA" id="ARBA00010323"/>
    </source>
</evidence>
<evidence type="ECO:0000256" key="5">
    <source>
        <dbReference type="ARBA" id="ARBA00022989"/>
    </source>
</evidence>
<evidence type="ECO:0000313" key="8">
    <source>
        <dbReference type="EMBL" id="HJB42231.1"/>
    </source>
</evidence>
<dbReference type="PANTHER" id="PTHR13285:SF18">
    <property type="entry name" value="PROTEIN-CYSTEINE N-PALMITOYLTRANSFERASE RASP"/>
    <property type="match status" value="1"/>
</dbReference>
<dbReference type="EMBL" id="DWYG01000118">
    <property type="protein sequence ID" value="HJB42231.1"/>
    <property type="molecule type" value="Genomic_DNA"/>
</dbReference>
<reference evidence="8" key="1">
    <citation type="journal article" date="2021" name="PeerJ">
        <title>Extensive microbial diversity within the chicken gut microbiome revealed by metagenomics and culture.</title>
        <authorList>
            <person name="Gilroy R."/>
            <person name="Ravi A."/>
            <person name="Getino M."/>
            <person name="Pursley I."/>
            <person name="Horton D.L."/>
            <person name="Alikhan N.F."/>
            <person name="Baker D."/>
            <person name="Gharbi K."/>
            <person name="Hall N."/>
            <person name="Watson M."/>
            <person name="Adriaenssens E.M."/>
            <person name="Foster-Nyarko E."/>
            <person name="Jarju S."/>
            <person name="Secka A."/>
            <person name="Antonio M."/>
            <person name="Oren A."/>
            <person name="Chaudhuri R.R."/>
            <person name="La Ragione R."/>
            <person name="Hildebrand F."/>
            <person name="Pallen M.J."/>
        </authorList>
    </citation>
    <scope>NUCLEOTIDE SEQUENCE</scope>
    <source>
        <strain evidence="8">ChiBcec8-13705</strain>
    </source>
</reference>
<dbReference type="Proteomes" id="UP000886803">
    <property type="component" value="Unassembled WGS sequence"/>
</dbReference>
<dbReference type="InterPro" id="IPR004299">
    <property type="entry name" value="MBOAT_fam"/>
</dbReference>
<gene>
    <name evidence="8" type="ORF">H9945_07010</name>
</gene>
<dbReference type="InterPro" id="IPR028362">
    <property type="entry name" value="AlgI"/>
</dbReference>
<proteinExistence type="inferred from homology"/>
<evidence type="ECO:0000256" key="1">
    <source>
        <dbReference type="ARBA" id="ARBA00004651"/>
    </source>
</evidence>
<sequence>MAFTSLPYAVFLAAAVAVYYRLPARWRWAGLLVGSYAFYFSWGMGWVLFAVTGVSYLAGLGLGRARGAARKPLLAAGVLGCLAPLLFYKYWNFAAENIAALLRLGGWAGEAPAFSLALPVGISFFTFQAVGYLVDVYRGKLAAVRHPGHFALFLGFFPPLVSGPIQRADALLPQLTAPHPLRLENWTAGLQRICIGLFQKLAVADTLGVWVDNVYDNLSNQGGWTLLLATLLFTIQIYGDFAGYSNIAIGSARLFGIELSENFQSPYTARSVKEFWRRWHISLSRWFSEYVYIPLGGSRCSRPRHLANLLLTFLCSGLWHGASWTFVLWGLYHGLWLCLETVTLPKAEALQTKLAARNPLAGRLFAAGRTGLTFCIVSAGWAVFRANSPADLGYLLTNWTRGLNPLRLGAYAA</sequence>
<dbReference type="GO" id="GO:0005886">
    <property type="term" value="C:plasma membrane"/>
    <property type="evidence" value="ECO:0007669"/>
    <property type="project" value="UniProtKB-SubCell"/>
</dbReference>